<sequence>MKHLPDVCQTLGKWSSTFIPTLIYCIGNQDEVCAIKDNSLSTTLQLIWDAVYKGVPYMVTTDGPVIAMALQQLSEWRNSISTTTLVVFATFLRSQPDLETDEDHQQFSVCLLIKSVFLYGTIKEDGSKHMEPFQSDLIMQVLVQHHCAISGALAIVPGFTTLGHVKGALTLATSAAVDSFFILDGMRNHTFCQQGLSTDQGRASSAPQKHNKSLGNESSALLAFLDVNWGEPTRSYMISITHAGDLVIRKMWERVQNLGTKRHGARKVDEESEDECALIC</sequence>
<evidence type="ECO:0000313" key="2">
    <source>
        <dbReference type="Proteomes" id="UP000054485"/>
    </source>
</evidence>
<gene>
    <name evidence="1" type="ORF">CY34DRAFT_96081</name>
</gene>
<accession>A0A0D0A0V8</accession>
<keyword evidence="2" id="KW-1185">Reference proteome</keyword>
<dbReference type="HOGENOM" id="CLU_032278_0_0_1"/>
<name>A0A0D0A0V8_9AGAM</name>
<reference evidence="2" key="2">
    <citation type="submission" date="2015-01" db="EMBL/GenBank/DDBJ databases">
        <title>Evolutionary Origins and Diversification of the Mycorrhizal Mutualists.</title>
        <authorList>
            <consortium name="DOE Joint Genome Institute"/>
            <consortium name="Mycorrhizal Genomics Consortium"/>
            <person name="Kohler A."/>
            <person name="Kuo A."/>
            <person name="Nagy L.G."/>
            <person name="Floudas D."/>
            <person name="Copeland A."/>
            <person name="Barry K.W."/>
            <person name="Cichocki N."/>
            <person name="Veneault-Fourrey C."/>
            <person name="LaButti K."/>
            <person name="Lindquist E.A."/>
            <person name="Lipzen A."/>
            <person name="Lundell T."/>
            <person name="Morin E."/>
            <person name="Murat C."/>
            <person name="Riley R."/>
            <person name="Ohm R."/>
            <person name="Sun H."/>
            <person name="Tunlid A."/>
            <person name="Henrissat B."/>
            <person name="Grigoriev I.V."/>
            <person name="Hibbett D.S."/>
            <person name="Martin F."/>
        </authorList>
    </citation>
    <scope>NUCLEOTIDE SEQUENCE [LARGE SCALE GENOMIC DNA]</scope>
    <source>
        <strain evidence="2">UH-Slu-Lm8-n1</strain>
    </source>
</reference>
<dbReference type="EMBL" id="KN835625">
    <property type="protein sequence ID" value="KIK35431.1"/>
    <property type="molecule type" value="Genomic_DNA"/>
</dbReference>
<evidence type="ECO:0000313" key="1">
    <source>
        <dbReference type="EMBL" id="KIK35431.1"/>
    </source>
</evidence>
<dbReference type="OrthoDB" id="3267567at2759"/>
<dbReference type="Proteomes" id="UP000054485">
    <property type="component" value="Unassembled WGS sequence"/>
</dbReference>
<dbReference type="AlphaFoldDB" id="A0A0D0A0V8"/>
<proteinExistence type="predicted"/>
<protein>
    <submittedName>
        <fullName evidence="1">Uncharacterized protein</fullName>
    </submittedName>
</protein>
<dbReference type="InParanoid" id="A0A0D0A0V8"/>
<organism evidence="1 2">
    <name type="scientific">Suillus luteus UH-Slu-Lm8-n1</name>
    <dbReference type="NCBI Taxonomy" id="930992"/>
    <lineage>
        <taxon>Eukaryota</taxon>
        <taxon>Fungi</taxon>
        <taxon>Dikarya</taxon>
        <taxon>Basidiomycota</taxon>
        <taxon>Agaricomycotina</taxon>
        <taxon>Agaricomycetes</taxon>
        <taxon>Agaricomycetidae</taxon>
        <taxon>Boletales</taxon>
        <taxon>Suillineae</taxon>
        <taxon>Suillaceae</taxon>
        <taxon>Suillus</taxon>
    </lineage>
</organism>
<reference evidence="1 2" key="1">
    <citation type="submission" date="2014-04" db="EMBL/GenBank/DDBJ databases">
        <authorList>
            <consortium name="DOE Joint Genome Institute"/>
            <person name="Kuo A."/>
            <person name="Ruytinx J."/>
            <person name="Rineau F."/>
            <person name="Colpaert J."/>
            <person name="Kohler A."/>
            <person name="Nagy L.G."/>
            <person name="Floudas D."/>
            <person name="Copeland A."/>
            <person name="Barry K.W."/>
            <person name="Cichocki N."/>
            <person name="Veneault-Fourrey C."/>
            <person name="LaButti K."/>
            <person name="Lindquist E.A."/>
            <person name="Lipzen A."/>
            <person name="Lundell T."/>
            <person name="Morin E."/>
            <person name="Murat C."/>
            <person name="Sun H."/>
            <person name="Tunlid A."/>
            <person name="Henrissat B."/>
            <person name="Grigoriev I.V."/>
            <person name="Hibbett D.S."/>
            <person name="Martin F."/>
            <person name="Nordberg H.P."/>
            <person name="Cantor M.N."/>
            <person name="Hua S.X."/>
        </authorList>
    </citation>
    <scope>NUCLEOTIDE SEQUENCE [LARGE SCALE GENOMIC DNA]</scope>
    <source>
        <strain evidence="1 2">UH-Slu-Lm8-n1</strain>
    </source>
</reference>